<keyword evidence="4" id="KW-0378">Hydrolase</keyword>
<evidence type="ECO:0000256" key="1">
    <source>
        <dbReference type="ARBA" id="ARBA00022729"/>
    </source>
</evidence>
<organism evidence="4 5">
    <name type="scientific">Pontibacter rugosus</name>
    <dbReference type="NCBI Taxonomy" id="1745966"/>
    <lineage>
        <taxon>Bacteria</taxon>
        <taxon>Pseudomonadati</taxon>
        <taxon>Bacteroidota</taxon>
        <taxon>Cytophagia</taxon>
        <taxon>Cytophagales</taxon>
        <taxon>Hymenobacteraceae</taxon>
        <taxon>Pontibacter</taxon>
    </lineage>
</organism>
<dbReference type="InterPro" id="IPR011330">
    <property type="entry name" value="Glyco_hydro/deAcase_b/a-brl"/>
</dbReference>
<dbReference type="EMBL" id="JBHTLD010000193">
    <property type="protein sequence ID" value="MFD1187947.1"/>
    <property type="molecule type" value="Genomic_DNA"/>
</dbReference>
<accession>A0ABW3SVI8</accession>
<comment type="caution">
    <text evidence="4">The sequence shown here is derived from an EMBL/GenBank/DDBJ whole genome shotgun (WGS) entry which is preliminary data.</text>
</comment>
<dbReference type="PANTHER" id="PTHR34216:SF11">
    <property type="entry name" value="CHITOOLIGOSACCHARIDE DEACETYLASE"/>
    <property type="match status" value="1"/>
</dbReference>
<evidence type="ECO:0000313" key="4">
    <source>
        <dbReference type="EMBL" id="MFD1187947.1"/>
    </source>
</evidence>
<dbReference type="InterPro" id="IPR051398">
    <property type="entry name" value="Polysacch_Deacetylase"/>
</dbReference>
<gene>
    <name evidence="4" type="ORF">ACFQ2O_17175</name>
</gene>
<dbReference type="RefSeq" id="WP_377530598.1">
    <property type="nucleotide sequence ID" value="NZ_JBHTLD010000193.1"/>
</dbReference>
<dbReference type="GO" id="GO:0016787">
    <property type="term" value="F:hydrolase activity"/>
    <property type="evidence" value="ECO:0007669"/>
    <property type="project" value="UniProtKB-KW"/>
</dbReference>
<dbReference type="Pfam" id="PF01522">
    <property type="entry name" value="Polysacc_deac_1"/>
    <property type="match status" value="1"/>
</dbReference>
<evidence type="ECO:0000259" key="3">
    <source>
        <dbReference type="Pfam" id="PF01522"/>
    </source>
</evidence>
<name>A0ABW3SVI8_9BACT</name>
<dbReference type="Gene3D" id="3.20.20.370">
    <property type="entry name" value="Glycoside hydrolase/deacetylase"/>
    <property type="match status" value="1"/>
</dbReference>
<reference evidence="5" key="1">
    <citation type="journal article" date="2019" name="Int. J. Syst. Evol. Microbiol.">
        <title>The Global Catalogue of Microorganisms (GCM) 10K type strain sequencing project: providing services to taxonomists for standard genome sequencing and annotation.</title>
        <authorList>
            <consortium name="The Broad Institute Genomics Platform"/>
            <consortium name="The Broad Institute Genome Sequencing Center for Infectious Disease"/>
            <person name="Wu L."/>
            <person name="Ma J."/>
        </authorList>
    </citation>
    <scope>NUCLEOTIDE SEQUENCE [LARGE SCALE GENOMIC DNA]</scope>
    <source>
        <strain evidence="5">JCM 31319</strain>
    </source>
</reference>
<dbReference type="SUPFAM" id="SSF88713">
    <property type="entry name" value="Glycoside hydrolase/deacetylase"/>
    <property type="match status" value="1"/>
</dbReference>
<dbReference type="EC" id="3.-.-.-" evidence="4"/>
<keyword evidence="1 2" id="KW-0732">Signal</keyword>
<keyword evidence="5" id="KW-1185">Reference proteome</keyword>
<feature type="domain" description="NodB homology" evidence="3">
    <location>
        <begin position="43"/>
        <end position="163"/>
    </location>
</feature>
<proteinExistence type="predicted"/>
<feature type="signal peptide" evidence="2">
    <location>
        <begin position="1"/>
        <end position="34"/>
    </location>
</feature>
<protein>
    <submittedName>
        <fullName evidence="4">Polysaccharide deacetylase family protein</fullName>
        <ecNumber evidence="4">3.-.-.-</ecNumber>
    </submittedName>
</protein>
<dbReference type="CDD" id="cd10967">
    <property type="entry name" value="CE4_GLA_like_6s"/>
    <property type="match status" value="1"/>
</dbReference>
<feature type="chain" id="PRO_5045929379" evidence="2">
    <location>
        <begin position="35"/>
        <end position="283"/>
    </location>
</feature>
<evidence type="ECO:0000313" key="5">
    <source>
        <dbReference type="Proteomes" id="UP001597094"/>
    </source>
</evidence>
<dbReference type="InterPro" id="IPR002509">
    <property type="entry name" value="NODB_dom"/>
</dbReference>
<dbReference type="Proteomes" id="UP001597094">
    <property type="component" value="Unassembled WGS sequence"/>
</dbReference>
<evidence type="ECO:0000256" key="2">
    <source>
        <dbReference type="SAM" id="SignalP"/>
    </source>
</evidence>
<dbReference type="PANTHER" id="PTHR34216">
    <property type="match status" value="1"/>
</dbReference>
<sequence>MNELLKLHPYKMIKLMRNFVLLFVVCLSSFPAFAQKKAPWNGKKAAVVLTYDDALNVHLDNAIPALDSLNLKGTFFLTAASDAFSKRMEEWGKVATNRHELANHTLFHPCNGSSPGRSFVTPEYDLATYSVRRIKDEIKMTNAVLESVDGKKDRTFAYPCGDTEAGGESYVDAIKGDFVAARGVQGKMVPIGEKDFYNIGTYMINGQSGDELIELVKQAIKSNSMIVFLFHGVGGEHSLNVSLEAHSKLLHYLKAHEKEVWNTTFIEATKYMKRAEPAKKSSK</sequence>